<name>A0A251RSW9_HELAN</name>
<keyword evidence="5" id="KW-1185">Reference proteome</keyword>
<organism evidence="3 5">
    <name type="scientific">Helianthus annuus</name>
    <name type="common">Common sunflower</name>
    <dbReference type="NCBI Taxonomy" id="4232"/>
    <lineage>
        <taxon>Eukaryota</taxon>
        <taxon>Viridiplantae</taxon>
        <taxon>Streptophyta</taxon>
        <taxon>Embryophyta</taxon>
        <taxon>Tracheophyta</taxon>
        <taxon>Spermatophyta</taxon>
        <taxon>Magnoliopsida</taxon>
        <taxon>eudicotyledons</taxon>
        <taxon>Gunneridae</taxon>
        <taxon>Pentapetalae</taxon>
        <taxon>asterids</taxon>
        <taxon>campanulids</taxon>
        <taxon>Asterales</taxon>
        <taxon>Asteraceae</taxon>
        <taxon>Asteroideae</taxon>
        <taxon>Heliantheae alliance</taxon>
        <taxon>Heliantheae</taxon>
        <taxon>Helianthus</taxon>
    </lineage>
</organism>
<evidence type="ECO:0000313" key="5">
    <source>
        <dbReference type="Proteomes" id="UP000215914"/>
    </source>
</evidence>
<sequence length="95" mass="11181">MALDFFYFFHTCLLQTNAQRYPIRKPSTSIFLYLTHLKPRERERERSVREGQSRRPPAMLTMMTLKAATSRQVPVVFRPNTPKTLSPYVSSHTHL</sequence>
<dbReference type="Gramene" id="mRNA:HanXRQr2_Chr17g0796441">
    <property type="protein sequence ID" value="CDS:HanXRQr2_Chr17g0796441.1"/>
    <property type="gene ID" value="HanXRQr2_Chr17g0796441"/>
</dbReference>
<evidence type="ECO:0000313" key="2">
    <source>
        <dbReference type="EMBL" id="KAF5754896.1"/>
    </source>
</evidence>
<dbReference type="EMBL" id="MNCJ02000332">
    <property type="protein sequence ID" value="KAF5754895.1"/>
    <property type="molecule type" value="Genomic_DNA"/>
</dbReference>
<dbReference type="AlphaFoldDB" id="A0A251RSW9"/>
<evidence type="ECO:0000313" key="3">
    <source>
        <dbReference type="EMBL" id="OTF85939.1"/>
    </source>
</evidence>
<protein>
    <submittedName>
        <fullName evidence="3">Uncharacterized protein</fullName>
    </submittedName>
</protein>
<dbReference type="Gramene" id="mRNA:HanXRQr2_Chr17g0796451">
    <property type="protein sequence ID" value="CDS:HanXRQr2_Chr17g0796451.1"/>
    <property type="gene ID" value="HanXRQr2_Chr17g0796451"/>
</dbReference>
<dbReference type="EMBL" id="CM007906">
    <property type="protein sequence ID" value="OTF85940.1"/>
    <property type="molecule type" value="Genomic_DNA"/>
</dbReference>
<dbReference type="Proteomes" id="UP000215914">
    <property type="component" value="Chromosome 17"/>
</dbReference>
<evidence type="ECO:0000313" key="1">
    <source>
        <dbReference type="EMBL" id="KAF5754895.1"/>
    </source>
</evidence>
<reference evidence="3" key="2">
    <citation type="submission" date="2017-02" db="EMBL/GenBank/DDBJ databases">
        <title>Sunflower complete genome.</title>
        <authorList>
            <person name="Langlade N."/>
            <person name="Munos S."/>
        </authorList>
    </citation>
    <scope>NUCLEOTIDE SEQUENCE [LARGE SCALE GENOMIC DNA]</scope>
    <source>
        <tissue evidence="3">Leaves</tissue>
    </source>
</reference>
<dbReference type="EMBL" id="CM007906">
    <property type="protein sequence ID" value="OTF85939.1"/>
    <property type="molecule type" value="Genomic_DNA"/>
</dbReference>
<accession>A0A251RSW9</accession>
<evidence type="ECO:0000313" key="4">
    <source>
        <dbReference type="EMBL" id="OTF85940.1"/>
    </source>
</evidence>
<reference evidence="1" key="3">
    <citation type="submission" date="2020-06" db="EMBL/GenBank/DDBJ databases">
        <title>Helianthus annuus Genome sequencing and assembly Release 2.</title>
        <authorList>
            <person name="Gouzy J."/>
            <person name="Langlade N."/>
            <person name="Munos S."/>
        </authorList>
    </citation>
    <scope>NUCLEOTIDE SEQUENCE</scope>
    <source>
        <tissue evidence="1">Leaves</tissue>
    </source>
</reference>
<proteinExistence type="predicted"/>
<dbReference type="EMBL" id="MNCJ02000332">
    <property type="protein sequence ID" value="KAF5754896.1"/>
    <property type="molecule type" value="Genomic_DNA"/>
</dbReference>
<gene>
    <name evidence="3" type="ORF">HannXRQ_Chr17g0545321</name>
    <name evidence="4" type="ORF">HannXRQ_Chr17g0545331</name>
    <name evidence="1" type="ORF">HanXRQr2_Chr17g0796441</name>
    <name evidence="2" type="ORF">HanXRQr2_Chr17g0796451</name>
</gene>
<reference evidence="1 5" key="1">
    <citation type="journal article" date="2017" name="Nature">
        <title>The sunflower genome provides insights into oil metabolism, flowering and Asterid evolution.</title>
        <authorList>
            <person name="Badouin H."/>
            <person name="Gouzy J."/>
            <person name="Grassa C.J."/>
            <person name="Murat F."/>
            <person name="Staton S.E."/>
            <person name="Cottret L."/>
            <person name="Lelandais-Briere C."/>
            <person name="Owens G.L."/>
            <person name="Carrere S."/>
            <person name="Mayjonade B."/>
            <person name="Legrand L."/>
            <person name="Gill N."/>
            <person name="Kane N.C."/>
            <person name="Bowers J.E."/>
            <person name="Hubner S."/>
            <person name="Bellec A."/>
            <person name="Berard A."/>
            <person name="Berges H."/>
            <person name="Blanchet N."/>
            <person name="Boniface M.C."/>
            <person name="Brunel D."/>
            <person name="Catrice O."/>
            <person name="Chaidir N."/>
            <person name="Claudel C."/>
            <person name="Donnadieu C."/>
            <person name="Faraut T."/>
            <person name="Fievet G."/>
            <person name="Helmstetter N."/>
            <person name="King M."/>
            <person name="Knapp S.J."/>
            <person name="Lai Z."/>
            <person name="Le Paslier M.C."/>
            <person name="Lippi Y."/>
            <person name="Lorenzon L."/>
            <person name="Mandel J.R."/>
            <person name="Marage G."/>
            <person name="Marchand G."/>
            <person name="Marquand E."/>
            <person name="Bret-Mestries E."/>
            <person name="Morien E."/>
            <person name="Nambeesan S."/>
            <person name="Nguyen T."/>
            <person name="Pegot-Espagnet P."/>
            <person name="Pouilly N."/>
            <person name="Raftis F."/>
            <person name="Sallet E."/>
            <person name="Schiex T."/>
            <person name="Thomas J."/>
            <person name="Vandecasteele C."/>
            <person name="Vares D."/>
            <person name="Vear F."/>
            <person name="Vautrin S."/>
            <person name="Crespi M."/>
            <person name="Mangin B."/>
            <person name="Burke J.M."/>
            <person name="Salse J."/>
            <person name="Munos S."/>
            <person name="Vincourt P."/>
            <person name="Rieseberg L.H."/>
            <person name="Langlade N.B."/>
        </authorList>
    </citation>
    <scope>NUCLEOTIDE SEQUENCE [LARGE SCALE GENOMIC DNA]</scope>
    <source>
        <strain evidence="5">cv. SF193</strain>
        <tissue evidence="1">Leaves</tissue>
    </source>
</reference>